<evidence type="ECO:0000256" key="6">
    <source>
        <dbReference type="ARBA" id="ARBA00012567"/>
    </source>
</evidence>
<dbReference type="InterPro" id="IPR001930">
    <property type="entry name" value="Peptidase_M1"/>
</dbReference>
<dbReference type="PANTHER" id="PTHR11533:SF276">
    <property type="entry name" value="GLUTAMYL AMINOPEPTIDASE"/>
    <property type="match status" value="1"/>
</dbReference>
<keyword evidence="13" id="KW-0106">Calcium</keyword>
<evidence type="ECO:0000256" key="13">
    <source>
        <dbReference type="ARBA" id="ARBA00022837"/>
    </source>
</evidence>
<dbReference type="GO" id="GO:0042277">
    <property type="term" value="F:peptide binding"/>
    <property type="evidence" value="ECO:0007669"/>
    <property type="project" value="TreeGrafter"/>
</dbReference>
<evidence type="ECO:0000256" key="19">
    <source>
        <dbReference type="PIRSR" id="PIRSR634016-1"/>
    </source>
</evidence>
<dbReference type="Gene3D" id="1.10.390.10">
    <property type="entry name" value="Neutral Protease Domain 2"/>
    <property type="match status" value="1"/>
</dbReference>
<keyword evidence="12 20" id="KW-0862">Zinc</keyword>
<gene>
    <name evidence="23" type="primary">ANPEP_1</name>
    <name evidence="23" type="ORF">AVEN_138091_1</name>
</gene>
<keyword evidence="7 23" id="KW-0031">Aminopeptidase</keyword>
<dbReference type="GO" id="GO:0005886">
    <property type="term" value="C:plasma membrane"/>
    <property type="evidence" value="ECO:0007669"/>
    <property type="project" value="UniProtKB-SubCell"/>
</dbReference>
<feature type="binding site" evidence="20">
    <location>
        <position position="144"/>
    </location>
    <ligand>
        <name>Zn(2+)</name>
        <dbReference type="ChEBI" id="CHEBI:29105"/>
        <note>catalytic</note>
    </ligand>
</feature>
<dbReference type="PANTHER" id="PTHR11533">
    <property type="entry name" value="PROTEASE M1 ZINC METALLOPROTEASE"/>
    <property type="match status" value="1"/>
</dbReference>
<evidence type="ECO:0000313" key="23">
    <source>
        <dbReference type="EMBL" id="GBO03253.1"/>
    </source>
</evidence>
<evidence type="ECO:0000256" key="18">
    <source>
        <dbReference type="ARBA" id="ARBA00023180"/>
    </source>
</evidence>
<comment type="subcellular location">
    <subcellularLocation>
        <location evidence="3">Cell membrane</location>
        <topology evidence="3">Lipid-anchor</topology>
        <topology evidence="3">GPI-anchor</topology>
    </subcellularLocation>
    <subcellularLocation>
        <location evidence="2">Membrane</location>
        <topology evidence="2">Single-pass type II membrane protein</topology>
    </subcellularLocation>
</comment>
<feature type="domain" description="Peptidase M1 membrane alanine aminopeptidase" evidence="22">
    <location>
        <begin position="49"/>
        <end position="209"/>
    </location>
</feature>
<feature type="binding site" evidence="20">
    <location>
        <position position="125"/>
    </location>
    <ligand>
        <name>Zn(2+)</name>
        <dbReference type="ChEBI" id="CHEBI:29105"/>
        <note>catalytic</note>
    </ligand>
</feature>
<keyword evidence="16" id="KW-0482">Metalloprotease</keyword>
<evidence type="ECO:0000256" key="17">
    <source>
        <dbReference type="ARBA" id="ARBA00023136"/>
    </source>
</evidence>
<dbReference type="InterPro" id="IPR014782">
    <property type="entry name" value="Peptidase_M1_dom"/>
</dbReference>
<dbReference type="AlphaFoldDB" id="A0A4Y2TRI4"/>
<comment type="similarity">
    <text evidence="4">Belongs to the peptidase M1 family.</text>
</comment>
<evidence type="ECO:0000256" key="16">
    <source>
        <dbReference type="ARBA" id="ARBA00023049"/>
    </source>
</evidence>
<dbReference type="EMBL" id="BGPR01030630">
    <property type="protein sequence ID" value="GBO03253.1"/>
    <property type="molecule type" value="Genomic_DNA"/>
</dbReference>
<protein>
    <recommendedName>
        <fullName evidence="6">glutamyl aminopeptidase</fullName>
        <ecNumber evidence="6">3.4.11.7</ecNumber>
    </recommendedName>
</protein>
<comment type="caution">
    <text evidence="23">The sequence shown here is derived from an EMBL/GenBank/DDBJ whole genome shotgun (WGS) entry which is preliminary data.</text>
</comment>
<evidence type="ECO:0000259" key="22">
    <source>
        <dbReference type="Pfam" id="PF01433"/>
    </source>
</evidence>
<dbReference type="GO" id="GO:0004230">
    <property type="term" value="F:glutamyl aminopeptidase activity"/>
    <property type="evidence" value="ECO:0007669"/>
    <property type="project" value="UniProtKB-EC"/>
</dbReference>
<reference evidence="23 24" key="1">
    <citation type="journal article" date="2019" name="Sci. Rep.">
        <title>Orb-weaving spider Araneus ventricosus genome elucidates the spidroin gene catalogue.</title>
        <authorList>
            <person name="Kono N."/>
            <person name="Nakamura H."/>
            <person name="Ohtoshi R."/>
            <person name="Moran D.A.P."/>
            <person name="Shinohara A."/>
            <person name="Yoshida Y."/>
            <person name="Fujiwara M."/>
            <person name="Mori M."/>
            <person name="Tomita M."/>
            <person name="Arakawa K."/>
        </authorList>
    </citation>
    <scope>NUCLEOTIDE SEQUENCE [LARGE SCALE GENOMIC DNA]</scope>
</reference>
<feature type="active site" description="Proton acceptor" evidence="19">
    <location>
        <position position="122"/>
    </location>
</feature>
<evidence type="ECO:0000256" key="12">
    <source>
        <dbReference type="ARBA" id="ARBA00022833"/>
    </source>
</evidence>
<evidence type="ECO:0000256" key="5">
    <source>
        <dbReference type="ARBA" id="ARBA00011748"/>
    </source>
</evidence>
<dbReference type="Gene3D" id="2.60.40.1730">
    <property type="entry name" value="tricorn interacting facor f3 domain"/>
    <property type="match status" value="1"/>
</dbReference>
<evidence type="ECO:0000256" key="2">
    <source>
        <dbReference type="ARBA" id="ARBA00004606"/>
    </source>
</evidence>
<feature type="non-terminal residue" evidence="23">
    <location>
        <position position="1"/>
    </location>
</feature>
<feature type="site" description="Transition state stabilizer" evidence="21">
    <location>
        <position position="207"/>
    </location>
</feature>
<comment type="cofactor">
    <cofactor evidence="20">
        <name>Zn(2+)</name>
        <dbReference type="ChEBI" id="CHEBI:29105"/>
    </cofactor>
    <text evidence="20">Binds 1 zinc ion per subunit.</text>
</comment>
<dbReference type="GO" id="GO:0008270">
    <property type="term" value="F:zinc ion binding"/>
    <property type="evidence" value="ECO:0007669"/>
    <property type="project" value="InterPro"/>
</dbReference>
<dbReference type="SUPFAM" id="SSF63737">
    <property type="entry name" value="Leukotriene A4 hydrolase N-terminal domain"/>
    <property type="match status" value="1"/>
</dbReference>
<evidence type="ECO:0000256" key="4">
    <source>
        <dbReference type="ARBA" id="ARBA00010136"/>
    </source>
</evidence>
<comment type="subunit">
    <text evidence="5">Homodimer; disulfide-linked.</text>
</comment>
<dbReference type="OrthoDB" id="510539at2759"/>
<accession>A0A4Y2TRI4</accession>
<evidence type="ECO:0000256" key="1">
    <source>
        <dbReference type="ARBA" id="ARBA00001703"/>
    </source>
</evidence>
<dbReference type="CDD" id="cd09601">
    <property type="entry name" value="M1_APN-Q_like"/>
    <property type="match status" value="1"/>
</dbReference>
<dbReference type="InterPro" id="IPR034016">
    <property type="entry name" value="M1_APN-typ"/>
</dbReference>
<dbReference type="InterPro" id="IPR050344">
    <property type="entry name" value="Peptidase_M1_aminopeptidases"/>
</dbReference>
<dbReference type="EC" id="3.4.11.7" evidence="6"/>
<keyword evidence="18" id="KW-0325">Glycoprotein</keyword>
<dbReference type="InterPro" id="IPR027268">
    <property type="entry name" value="Peptidase_M4/M1_CTD_sf"/>
</dbReference>
<proteinExistence type="inferred from homology"/>
<evidence type="ECO:0000256" key="9">
    <source>
        <dbReference type="ARBA" id="ARBA00022692"/>
    </source>
</evidence>
<dbReference type="GO" id="GO:0005615">
    <property type="term" value="C:extracellular space"/>
    <property type="evidence" value="ECO:0007669"/>
    <property type="project" value="TreeGrafter"/>
</dbReference>
<evidence type="ECO:0000256" key="21">
    <source>
        <dbReference type="PIRSR" id="PIRSR634016-4"/>
    </source>
</evidence>
<evidence type="ECO:0000256" key="3">
    <source>
        <dbReference type="ARBA" id="ARBA00004609"/>
    </source>
</evidence>
<evidence type="ECO:0000256" key="10">
    <source>
        <dbReference type="ARBA" id="ARBA00022723"/>
    </source>
</evidence>
<feature type="binding site" evidence="20">
    <location>
        <position position="121"/>
    </location>
    <ligand>
        <name>Zn(2+)</name>
        <dbReference type="ChEBI" id="CHEBI:29105"/>
        <note>catalytic</note>
    </ligand>
</feature>
<evidence type="ECO:0000256" key="8">
    <source>
        <dbReference type="ARBA" id="ARBA00022670"/>
    </source>
</evidence>
<keyword evidence="11" id="KW-0378">Hydrolase</keyword>
<evidence type="ECO:0000313" key="24">
    <source>
        <dbReference type="Proteomes" id="UP000499080"/>
    </source>
</evidence>
<name>A0A4Y2TRI4_ARAVE</name>
<evidence type="ECO:0000256" key="20">
    <source>
        <dbReference type="PIRSR" id="PIRSR634016-3"/>
    </source>
</evidence>
<keyword evidence="17" id="KW-0472">Membrane</keyword>
<dbReference type="SUPFAM" id="SSF55486">
    <property type="entry name" value="Metalloproteases ('zincins'), catalytic domain"/>
    <property type="match status" value="1"/>
</dbReference>
<evidence type="ECO:0000256" key="15">
    <source>
        <dbReference type="ARBA" id="ARBA00022989"/>
    </source>
</evidence>
<evidence type="ECO:0000256" key="7">
    <source>
        <dbReference type="ARBA" id="ARBA00022438"/>
    </source>
</evidence>
<sequence>GDGWVVDRFEKTVRMSTYLLAFIVSDFGKRGTDQFSVWSRKSVIDTTAYALEVGPKILSFYETFFKVKYPLPKTDMVAIPDFSAGAMENWGLITYRETALLYDTRYSSASNMQRVATVISHELAHQWFGNLVTPRWWDDLWLNEGFASYVEYLGVNAVHPEWKMDEQFVLDDLQDVLELDCLRTSHPISLPVRHPDEINEIFDRISYGKVLYRSSIPEV</sequence>
<dbReference type="PRINTS" id="PR00756">
    <property type="entry name" value="ALADIPTASE"/>
</dbReference>
<comment type="catalytic activity">
    <reaction evidence="1">
        <text>Release of N-terminal glutamate (and to a lesser extent aspartate) from a peptide.</text>
        <dbReference type="EC" id="3.4.11.7"/>
    </reaction>
</comment>
<keyword evidence="14" id="KW-0735">Signal-anchor</keyword>
<keyword evidence="15" id="KW-1133">Transmembrane helix</keyword>
<dbReference type="Proteomes" id="UP000499080">
    <property type="component" value="Unassembled WGS sequence"/>
</dbReference>
<keyword evidence="9" id="KW-0812">Transmembrane</keyword>
<organism evidence="23 24">
    <name type="scientific">Araneus ventricosus</name>
    <name type="common">Orbweaver spider</name>
    <name type="synonym">Epeira ventricosa</name>
    <dbReference type="NCBI Taxonomy" id="182803"/>
    <lineage>
        <taxon>Eukaryota</taxon>
        <taxon>Metazoa</taxon>
        <taxon>Ecdysozoa</taxon>
        <taxon>Arthropoda</taxon>
        <taxon>Chelicerata</taxon>
        <taxon>Arachnida</taxon>
        <taxon>Araneae</taxon>
        <taxon>Araneomorphae</taxon>
        <taxon>Entelegynae</taxon>
        <taxon>Araneoidea</taxon>
        <taxon>Araneidae</taxon>
        <taxon>Araneus</taxon>
    </lineage>
</organism>
<dbReference type="FunFam" id="1.10.390.10:FF:000016">
    <property type="entry name" value="Glutamyl aminopeptidase"/>
    <property type="match status" value="1"/>
</dbReference>
<dbReference type="GO" id="GO:0043171">
    <property type="term" value="P:peptide catabolic process"/>
    <property type="evidence" value="ECO:0007669"/>
    <property type="project" value="TreeGrafter"/>
</dbReference>
<dbReference type="GO" id="GO:0006508">
    <property type="term" value="P:proteolysis"/>
    <property type="evidence" value="ECO:0007669"/>
    <property type="project" value="UniProtKB-KW"/>
</dbReference>
<keyword evidence="10 20" id="KW-0479">Metal-binding</keyword>
<evidence type="ECO:0000256" key="11">
    <source>
        <dbReference type="ARBA" id="ARBA00022801"/>
    </source>
</evidence>
<evidence type="ECO:0000256" key="14">
    <source>
        <dbReference type="ARBA" id="ARBA00022968"/>
    </source>
</evidence>
<dbReference type="GO" id="GO:0070006">
    <property type="term" value="F:metalloaminopeptidase activity"/>
    <property type="evidence" value="ECO:0007669"/>
    <property type="project" value="TreeGrafter"/>
</dbReference>
<dbReference type="Pfam" id="PF01433">
    <property type="entry name" value="Peptidase_M1"/>
    <property type="match status" value="1"/>
</dbReference>
<keyword evidence="8" id="KW-0645">Protease</keyword>
<dbReference type="InterPro" id="IPR042097">
    <property type="entry name" value="Aminopeptidase_N-like_N_sf"/>
</dbReference>
<keyword evidence="24" id="KW-1185">Reference proteome</keyword>
<dbReference type="GO" id="GO:0005737">
    <property type="term" value="C:cytoplasm"/>
    <property type="evidence" value="ECO:0007669"/>
    <property type="project" value="TreeGrafter"/>
</dbReference>